<reference evidence="17 18" key="1">
    <citation type="submission" date="2020-07" db="EMBL/GenBank/DDBJ databases">
        <authorList>
            <person name="Sun Q."/>
        </authorList>
    </citation>
    <scope>NUCLEOTIDE SEQUENCE [LARGE SCALE GENOMIC DNA]</scope>
    <source>
        <strain evidence="17 18">CGMCC 1.13654</strain>
    </source>
</reference>
<evidence type="ECO:0000256" key="2">
    <source>
        <dbReference type="ARBA" id="ARBA00022448"/>
    </source>
</evidence>
<evidence type="ECO:0000256" key="4">
    <source>
        <dbReference type="ARBA" id="ARBA00022496"/>
    </source>
</evidence>
<evidence type="ECO:0000256" key="9">
    <source>
        <dbReference type="ARBA" id="ARBA00023136"/>
    </source>
</evidence>
<feature type="compositionally biased region" description="Low complexity" evidence="13">
    <location>
        <begin position="38"/>
        <end position="49"/>
    </location>
</feature>
<dbReference type="GO" id="GO:0006826">
    <property type="term" value="P:iron ion transport"/>
    <property type="evidence" value="ECO:0007669"/>
    <property type="project" value="UniProtKB-KW"/>
</dbReference>
<keyword evidence="7" id="KW-0406">Ion transport</keyword>
<sequence length="831" mass="90398">MTARTRIVRRLLTSGLVLAALPAPLVAQDKAGPPAPAAPTGAQPSSTSPFGEIVVTATRQDALLSKVPVSVSAFNEKALDLKGAKTLADVTRFTPGIQFDEASNQVAVRGISSDAGAGTTGIYIDDTPIQIRNLGFDSDDTLPAIFDLDRIEVLRGPQGTLFGAGSEGGTVRYITPQPGLEKYTSYSRAEVSSTAHGGMSWELGSAIGGPIVEDKLGFRISAYHRKDSGWIDKTDFFGNVLDKNTNTSDVTVIRGAITWQPVDGFQITPSIHYQKRLSADDEYYNAALSDAGHGVFKDSSPEYRRDPDHFTMPVLKMDYKNDAFEVVSNTSYFKRRDISGYDGTIYDLSYYETLPKLDTCSQDGDGNLDVDDGGNYVNCSFPSPLIHPQGADPSVAWYQSPSVVTNTQRIFTQELRVQSSNPSAPVTWVVGAFYQKQRQLSREELVDPHGNQLFQQIFGESLEQYFGDYFGGTAPGLSDPIPLYAGRDSYINQSISHERQLAVFADITWHITPKLSITGGGRWQSVKYRFTNFADGPQNGGRTEANGGTGSKPFTPKANISWQATPDNLLYGTYARGFRPGGANAPVPFDACSADFDTLGISGAPSAYKSDTVDSFEVGTKDKFFDRKVSIEASAFTINWKGIQQFVTLPSCEIKYIDNLGRARARGFDFQMTASPVHGVTIDMAVGYTDARYTKTAQYQSPTSIIAVKGDSLGGSPWTASIGVQYDFRALGNDTFARVDYQFESASKRTKEMDPNAFASYDSALVPSQAQHFVGLRAGMIVGGLNASVFVDNLLDNAPLLDVAHQSSADDALTDRTWRPRTYGLTVSYRM</sequence>
<evidence type="ECO:0000256" key="10">
    <source>
        <dbReference type="ARBA" id="ARBA00023237"/>
    </source>
</evidence>
<dbReference type="Proteomes" id="UP000570166">
    <property type="component" value="Unassembled WGS sequence"/>
</dbReference>
<dbReference type="RefSeq" id="WP_160363077.1">
    <property type="nucleotide sequence ID" value="NZ_JACEIB010000026.1"/>
</dbReference>
<dbReference type="InterPro" id="IPR000531">
    <property type="entry name" value="Beta-barrel_TonB"/>
</dbReference>
<evidence type="ECO:0000313" key="18">
    <source>
        <dbReference type="Proteomes" id="UP000570166"/>
    </source>
</evidence>
<keyword evidence="3 11" id="KW-1134">Transmembrane beta strand</keyword>
<evidence type="ECO:0000256" key="5">
    <source>
        <dbReference type="ARBA" id="ARBA00022692"/>
    </source>
</evidence>
<dbReference type="Pfam" id="PF07715">
    <property type="entry name" value="Plug"/>
    <property type="match status" value="1"/>
</dbReference>
<keyword evidence="8 12" id="KW-0798">TonB box</keyword>
<dbReference type="AlphaFoldDB" id="A0A838LAI2"/>
<evidence type="ECO:0000256" key="1">
    <source>
        <dbReference type="ARBA" id="ARBA00004571"/>
    </source>
</evidence>
<dbReference type="EMBL" id="JACEIB010000026">
    <property type="protein sequence ID" value="MBA2935890.1"/>
    <property type="molecule type" value="Genomic_DNA"/>
</dbReference>
<dbReference type="Gene3D" id="2.40.170.20">
    <property type="entry name" value="TonB-dependent receptor, beta-barrel domain"/>
    <property type="match status" value="2"/>
</dbReference>
<keyword evidence="2 11" id="KW-0813">Transport</keyword>
<dbReference type="PANTHER" id="PTHR32552">
    <property type="entry name" value="FERRICHROME IRON RECEPTOR-RELATED"/>
    <property type="match status" value="1"/>
</dbReference>
<accession>A0A838LAI2</accession>
<feature type="domain" description="TonB-dependent receptor plug" evidence="16">
    <location>
        <begin position="65"/>
        <end position="170"/>
    </location>
</feature>
<dbReference type="PANTHER" id="PTHR32552:SF81">
    <property type="entry name" value="TONB-DEPENDENT OUTER MEMBRANE RECEPTOR"/>
    <property type="match status" value="1"/>
</dbReference>
<comment type="subcellular location">
    <subcellularLocation>
        <location evidence="1 11">Cell outer membrane</location>
        <topology evidence="1 11">Multi-pass membrane protein</topology>
    </subcellularLocation>
</comment>
<dbReference type="Pfam" id="PF00593">
    <property type="entry name" value="TonB_dep_Rec_b-barrel"/>
    <property type="match status" value="1"/>
</dbReference>
<feature type="region of interest" description="Disordered" evidence="13">
    <location>
        <begin position="30"/>
        <end position="49"/>
    </location>
</feature>
<protein>
    <submittedName>
        <fullName evidence="17">TonB-dependent receptor</fullName>
    </submittedName>
</protein>
<keyword evidence="18" id="KW-1185">Reference proteome</keyword>
<dbReference type="InterPro" id="IPR039426">
    <property type="entry name" value="TonB-dep_rcpt-like"/>
</dbReference>
<keyword evidence="9 11" id="KW-0472">Membrane</keyword>
<keyword evidence="6" id="KW-0408">Iron</keyword>
<evidence type="ECO:0000256" key="3">
    <source>
        <dbReference type="ARBA" id="ARBA00022452"/>
    </source>
</evidence>
<dbReference type="GO" id="GO:0009279">
    <property type="term" value="C:cell outer membrane"/>
    <property type="evidence" value="ECO:0007669"/>
    <property type="project" value="UniProtKB-SubCell"/>
</dbReference>
<evidence type="ECO:0000313" key="17">
    <source>
        <dbReference type="EMBL" id="MBA2935890.1"/>
    </source>
</evidence>
<feature type="region of interest" description="Disordered" evidence="13">
    <location>
        <begin position="537"/>
        <end position="556"/>
    </location>
</feature>
<comment type="caution">
    <text evidence="17">The sequence shown here is derived from an EMBL/GenBank/DDBJ whole genome shotgun (WGS) entry which is preliminary data.</text>
</comment>
<evidence type="ECO:0000256" key="8">
    <source>
        <dbReference type="ARBA" id="ARBA00023077"/>
    </source>
</evidence>
<dbReference type="InterPro" id="IPR036942">
    <property type="entry name" value="Beta-barrel_TonB_sf"/>
</dbReference>
<dbReference type="SUPFAM" id="SSF56935">
    <property type="entry name" value="Porins"/>
    <property type="match status" value="1"/>
</dbReference>
<keyword evidence="10 11" id="KW-0998">Cell outer membrane</keyword>
<name>A0A838LAI2_9SPHN</name>
<dbReference type="InterPro" id="IPR012910">
    <property type="entry name" value="Plug_dom"/>
</dbReference>
<dbReference type="PROSITE" id="PS52016">
    <property type="entry name" value="TONB_DEPENDENT_REC_3"/>
    <property type="match status" value="1"/>
</dbReference>
<evidence type="ECO:0000256" key="11">
    <source>
        <dbReference type="PROSITE-ProRule" id="PRU01360"/>
    </source>
</evidence>
<evidence type="ECO:0000259" key="15">
    <source>
        <dbReference type="Pfam" id="PF00593"/>
    </source>
</evidence>
<evidence type="ECO:0000256" key="14">
    <source>
        <dbReference type="SAM" id="SignalP"/>
    </source>
</evidence>
<feature type="domain" description="TonB-dependent receptor-like beta-barrel" evidence="15">
    <location>
        <begin position="289"/>
        <end position="794"/>
    </location>
</feature>
<evidence type="ECO:0000256" key="13">
    <source>
        <dbReference type="SAM" id="MobiDB-lite"/>
    </source>
</evidence>
<evidence type="ECO:0000259" key="16">
    <source>
        <dbReference type="Pfam" id="PF07715"/>
    </source>
</evidence>
<organism evidence="17 18">
    <name type="scientific">Sphingomonas chungangi</name>
    <dbReference type="NCBI Taxonomy" id="2683589"/>
    <lineage>
        <taxon>Bacteria</taxon>
        <taxon>Pseudomonadati</taxon>
        <taxon>Pseudomonadota</taxon>
        <taxon>Alphaproteobacteria</taxon>
        <taxon>Sphingomonadales</taxon>
        <taxon>Sphingomonadaceae</taxon>
        <taxon>Sphingomonas</taxon>
    </lineage>
</organism>
<feature type="signal peptide" evidence="14">
    <location>
        <begin position="1"/>
        <end position="19"/>
    </location>
</feature>
<evidence type="ECO:0000256" key="6">
    <source>
        <dbReference type="ARBA" id="ARBA00023004"/>
    </source>
</evidence>
<keyword evidence="17" id="KW-0675">Receptor</keyword>
<keyword evidence="14" id="KW-0732">Signal</keyword>
<feature type="chain" id="PRO_5032428467" evidence="14">
    <location>
        <begin position="20"/>
        <end position="831"/>
    </location>
</feature>
<keyword evidence="4" id="KW-0410">Iron transport</keyword>
<keyword evidence="5 11" id="KW-0812">Transmembrane</keyword>
<evidence type="ECO:0000256" key="12">
    <source>
        <dbReference type="RuleBase" id="RU003357"/>
    </source>
</evidence>
<evidence type="ECO:0000256" key="7">
    <source>
        <dbReference type="ARBA" id="ARBA00023065"/>
    </source>
</evidence>
<gene>
    <name evidence="17" type="ORF">HZF05_17560</name>
</gene>
<proteinExistence type="inferred from homology"/>
<comment type="similarity">
    <text evidence="11 12">Belongs to the TonB-dependent receptor family.</text>
</comment>